<name>A0A8X7RNP6_BRACI</name>
<dbReference type="Proteomes" id="UP000886595">
    <property type="component" value="Unassembled WGS sequence"/>
</dbReference>
<proteinExistence type="predicted"/>
<keyword evidence="3" id="KW-1185">Reference proteome</keyword>
<feature type="region of interest" description="Disordered" evidence="1">
    <location>
        <begin position="101"/>
        <end position="125"/>
    </location>
</feature>
<evidence type="ECO:0000256" key="1">
    <source>
        <dbReference type="SAM" id="MobiDB-lite"/>
    </source>
</evidence>
<feature type="compositionally biased region" description="Low complexity" evidence="1">
    <location>
        <begin position="103"/>
        <end position="117"/>
    </location>
</feature>
<reference evidence="2 3" key="1">
    <citation type="submission" date="2020-02" db="EMBL/GenBank/DDBJ databases">
        <authorList>
            <person name="Ma Q."/>
            <person name="Huang Y."/>
            <person name="Song X."/>
            <person name="Pei D."/>
        </authorList>
    </citation>
    <scope>NUCLEOTIDE SEQUENCE [LARGE SCALE GENOMIC DNA]</scope>
    <source>
        <strain evidence="2">Sxm20200214</strain>
        <tissue evidence="2">Leaf</tissue>
    </source>
</reference>
<dbReference type="EMBL" id="JAAMPC010000009">
    <property type="protein sequence ID" value="KAG2291253.1"/>
    <property type="molecule type" value="Genomic_DNA"/>
</dbReference>
<comment type="caution">
    <text evidence="2">The sequence shown here is derived from an EMBL/GenBank/DDBJ whole genome shotgun (WGS) entry which is preliminary data.</text>
</comment>
<evidence type="ECO:0000313" key="2">
    <source>
        <dbReference type="EMBL" id="KAG2291253.1"/>
    </source>
</evidence>
<sequence length="125" mass="13150">MDSNADISRSNVLHRGKELMALVTEDLGAIAEIKLTAGVFGGAFRCALPPAVIASSMSFLRGDCSVVLVRLFFMLTSCNGLRAVRLLATRFPAAFEVKAGCIGSSPGSSVSSVVSDSRGPRRKET</sequence>
<accession>A0A8X7RNP6</accession>
<dbReference type="OrthoDB" id="10582780at2759"/>
<evidence type="ECO:0000313" key="3">
    <source>
        <dbReference type="Proteomes" id="UP000886595"/>
    </source>
</evidence>
<organism evidence="2 3">
    <name type="scientific">Brassica carinata</name>
    <name type="common">Ethiopian mustard</name>
    <name type="synonym">Abyssinian cabbage</name>
    <dbReference type="NCBI Taxonomy" id="52824"/>
    <lineage>
        <taxon>Eukaryota</taxon>
        <taxon>Viridiplantae</taxon>
        <taxon>Streptophyta</taxon>
        <taxon>Embryophyta</taxon>
        <taxon>Tracheophyta</taxon>
        <taxon>Spermatophyta</taxon>
        <taxon>Magnoliopsida</taxon>
        <taxon>eudicotyledons</taxon>
        <taxon>Gunneridae</taxon>
        <taxon>Pentapetalae</taxon>
        <taxon>rosids</taxon>
        <taxon>malvids</taxon>
        <taxon>Brassicales</taxon>
        <taxon>Brassicaceae</taxon>
        <taxon>Brassiceae</taxon>
        <taxon>Brassica</taxon>
    </lineage>
</organism>
<protein>
    <submittedName>
        <fullName evidence="2">Uncharacterized protein</fullName>
    </submittedName>
</protein>
<dbReference type="AlphaFoldDB" id="A0A8X7RNP6"/>
<gene>
    <name evidence="2" type="ORF">Bca52824_037922</name>
</gene>